<keyword evidence="3" id="KW-0175">Coiled coil</keyword>
<evidence type="ECO:0000256" key="3">
    <source>
        <dbReference type="SAM" id="Coils"/>
    </source>
</evidence>
<dbReference type="InterPro" id="IPR011598">
    <property type="entry name" value="bHLH_dom"/>
</dbReference>
<keyword evidence="7" id="KW-1185">Reference proteome</keyword>
<sequence>MPTWNSFMSSVPLPSPRAEMSHSEYFWGNGPSLSRHSTLDHDTSDTEYSEDYCSLFPIPPNQTIDKKDDMSLLAGLASYTTNGLDHPSFNPGYPLNHRGTSMPTSDAEESQSQTSDSETHHKSEGRLLEEVRVVHNQVEQRYRHRVRDNINALWNVIPESSTTIQPSKAVVLKRAKEHILELQQHARREKRKKEALEAKVQMLEHFLAEQPSTRGLKAQNVKYSVV</sequence>
<dbReference type="SUPFAM" id="SSF47459">
    <property type="entry name" value="HLH, helix-loop-helix DNA-binding domain"/>
    <property type="match status" value="1"/>
</dbReference>
<dbReference type="Proteomes" id="UP000664132">
    <property type="component" value="Unassembled WGS sequence"/>
</dbReference>
<evidence type="ECO:0000256" key="1">
    <source>
        <dbReference type="ARBA" id="ARBA00023125"/>
    </source>
</evidence>
<evidence type="ECO:0000256" key="4">
    <source>
        <dbReference type="SAM" id="MobiDB-lite"/>
    </source>
</evidence>
<accession>A0A8H7TC29</accession>
<dbReference type="GO" id="GO:0003700">
    <property type="term" value="F:DNA-binding transcription factor activity"/>
    <property type="evidence" value="ECO:0007669"/>
    <property type="project" value="TreeGrafter"/>
</dbReference>
<organism evidence="6 7">
    <name type="scientific">Cadophora malorum</name>
    <dbReference type="NCBI Taxonomy" id="108018"/>
    <lineage>
        <taxon>Eukaryota</taxon>
        <taxon>Fungi</taxon>
        <taxon>Dikarya</taxon>
        <taxon>Ascomycota</taxon>
        <taxon>Pezizomycotina</taxon>
        <taxon>Leotiomycetes</taxon>
        <taxon>Helotiales</taxon>
        <taxon>Ploettnerulaceae</taxon>
        <taxon>Cadophora</taxon>
    </lineage>
</organism>
<evidence type="ECO:0000313" key="7">
    <source>
        <dbReference type="Proteomes" id="UP000664132"/>
    </source>
</evidence>
<keyword evidence="1" id="KW-0238">DNA-binding</keyword>
<proteinExistence type="predicted"/>
<evidence type="ECO:0000256" key="2">
    <source>
        <dbReference type="ARBA" id="ARBA00023242"/>
    </source>
</evidence>
<dbReference type="SMART" id="SM00353">
    <property type="entry name" value="HLH"/>
    <property type="match status" value="1"/>
</dbReference>
<keyword evidence="2" id="KW-0539">Nucleus</keyword>
<feature type="coiled-coil region" evidence="3">
    <location>
        <begin position="172"/>
        <end position="206"/>
    </location>
</feature>
<dbReference type="PANTHER" id="PTHR10328:SF15">
    <property type="entry name" value="BHLH TRANSCRIPTION FACTOR"/>
    <property type="match status" value="1"/>
</dbReference>
<dbReference type="Gene3D" id="4.10.280.10">
    <property type="entry name" value="Helix-loop-helix DNA-binding domain"/>
    <property type="match status" value="1"/>
</dbReference>
<dbReference type="EMBL" id="JAFJYH010000198">
    <property type="protein sequence ID" value="KAG4416091.1"/>
    <property type="molecule type" value="Genomic_DNA"/>
</dbReference>
<reference evidence="6" key="1">
    <citation type="submission" date="2021-02" db="EMBL/GenBank/DDBJ databases">
        <title>Genome sequence Cadophora malorum strain M34.</title>
        <authorList>
            <person name="Stefanovic E."/>
            <person name="Vu D."/>
            <person name="Scully C."/>
            <person name="Dijksterhuis J."/>
            <person name="Roader J."/>
            <person name="Houbraken J."/>
        </authorList>
    </citation>
    <scope>NUCLEOTIDE SEQUENCE</scope>
    <source>
        <strain evidence="6">M34</strain>
    </source>
</reference>
<dbReference type="PANTHER" id="PTHR10328">
    <property type="entry name" value="PROTEIN MAX MYC-ASSOCIATED FACTOR X"/>
    <property type="match status" value="1"/>
</dbReference>
<evidence type="ECO:0000259" key="5">
    <source>
        <dbReference type="PROSITE" id="PS50888"/>
    </source>
</evidence>
<name>A0A8H7TC29_9HELO</name>
<dbReference type="PROSITE" id="PS50888">
    <property type="entry name" value="BHLH"/>
    <property type="match status" value="1"/>
</dbReference>
<dbReference type="OrthoDB" id="5778525at2759"/>
<dbReference type="InterPro" id="IPR036638">
    <property type="entry name" value="HLH_DNA-bd_sf"/>
</dbReference>
<gene>
    <name evidence="6" type="ORF">IFR04_010794</name>
</gene>
<evidence type="ECO:0000313" key="6">
    <source>
        <dbReference type="EMBL" id="KAG4416091.1"/>
    </source>
</evidence>
<dbReference type="GO" id="GO:0003677">
    <property type="term" value="F:DNA binding"/>
    <property type="evidence" value="ECO:0007669"/>
    <property type="project" value="UniProtKB-KW"/>
</dbReference>
<dbReference type="GO" id="GO:0045944">
    <property type="term" value="P:positive regulation of transcription by RNA polymerase II"/>
    <property type="evidence" value="ECO:0007669"/>
    <property type="project" value="TreeGrafter"/>
</dbReference>
<dbReference type="AlphaFoldDB" id="A0A8H7TC29"/>
<feature type="region of interest" description="Disordered" evidence="4">
    <location>
        <begin position="85"/>
        <end position="127"/>
    </location>
</feature>
<feature type="compositionally biased region" description="Basic and acidic residues" evidence="4">
    <location>
        <begin position="117"/>
        <end position="127"/>
    </location>
</feature>
<feature type="region of interest" description="Disordered" evidence="4">
    <location>
        <begin position="1"/>
        <end position="22"/>
    </location>
</feature>
<dbReference type="GO" id="GO:0090575">
    <property type="term" value="C:RNA polymerase II transcription regulator complex"/>
    <property type="evidence" value="ECO:0007669"/>
    <property type="project" value="TreeGrafter"/>
</dbReference>
<protein>
    <recommendedName>
        <fullName evidence="5">BHLH domain-containing protein</fullName>
    </recommendedName>
</protein>
<dbReference type="GO" id="GO:0046983">
    <property type="term" value="F:protein dimerization activity"/>
    <property type="evidence" value="ECO:0007669"/>
    <property type="project" value="InterPro"/>
</dbReference>
<feature type="domain" description="BHLH" evidence="5">
    <location>
        <begin position="130"/>
        <end position="182"/>
    </location>
</feature>
<dbReference type="Pfam" id="PF00010">
    <property type="entry name" value="HLH"/>
    <property type="match status" value="1"/>
</dbReference>
<comment type="caution">
    <text evidence="6">The sequence shown here is derived from an EMBL/GenBank/DDBJ whole genome shotgun (WGS) entry which is preliminary data.</text>
</comment>